<dbReference type="InParanoid" id="G2QBD4"/>
<dbReference type="HOGENOM" id="CLU_030507_0_0_1"/>
<dbReference type="PANTHER" id="PTHR28259:SF1">
    <property type="entry name" value="FLUORIDE EXPORT PROTEIN 1-RELATED"/>
    <property type="match status" value="1"/>
</dbReference>
<dbReference type="GO" id="GO:1903425">
    <property type="term" value="F:fluoride transmembrane transporter activity"/>
    <property type="evidence" value="ECO:0007669"/>
    <property type="project" value="TreeGrafter"/>
</dbReference>
<keyword evidence="12" id="KW-1185">Reference proteome</keyword>
<dbReference type="FunCoup" id="G2QBD4">
    <property type="interactions" value="111"/>
</dbReference>
<comment type="catalytic activity">
    <reaction evidence="8">
        <text>fluoride(in) = fluoride(out)</text>
        <dbReference type="Rhea" id="RHEA:76159"/>
        <dbReference type="ChEBI" id="CHEBI:17051"/>
    </reaction>
    <physiologicalReaction direction="left-to-right" evidence="8">
        <dbReference type="Rhea" id="RHEA:76160"/>
    </physiologicalReaction>
</comment>
<evidence type="ECO:0000256" key="7">
    <source>
        <dbReference type="ARBA" id="ARBA00035120"/>
    </source>
</evidence>
<dbReference type="KEGG" id="mtm:MYCTH_2304596"/>
<accession>G2QBD4</accession>
<evidence type="ECO:0000313" key="11">
    <source>
        <dbReference type="EMBL" id="AEO57877.1"/>
    </source>
</evidence>
<evidence type="ECO:0000256" key="5">
    <source>
        <dbReference type="ARBA" id="ARBA00022989"/>
    </source>
</evidence>
<feature type="transmembrane region" description="Helical" evidence="10">
    <location>
        <begin position="300"/>
        <end position="319"/>
    </location>
</feature>
<proteinExistence type="inferred from homology"/>
<dbReference type="GeneID" id="11507748"/>
<comment type="function">
    <text evidence="1">Fluoride channel required for the rapid expulsion of cytoplasmic fluoride.</text>
</comment>
<dbReference type="RefSeq" id="XP_003663122.1">
    <property type="nucleotide sequence ID" value="XM_003663074.1"/>
</dbReference>
<evidence type="ECO:0000256" key="2">
    <source>
        <dbReference type="ARBA" id="ARBA00004651"/>
    </source>
</evidence>
<keyword evidence="6 10" id="KW-0472">Membrane</keyword>
<feature type="transmembrane region" description="Helical" evidence="10">
    <location>
        <begin position="242"/>
        <end position="260"/>
    </location>
</feature>
<dbReference type="AlphaFoldDB" id="G2QBD4"/>
<dbReference type="STRING" id="573729.G2QBD4"/>
<dbReference type="VEuPathDB" id="FungiDB:MYCTH_2304596"/>
<evidence type="ECO:0000256" key="6">
    <source>
        <dbReference type="ARBA" id="ARBA00023136"/>
    </source>
</evidence>
<dbReference type="InterPro" id="IPR003691">
    <property type="entry name" value="FluC"/>
</dbReference>
<feature type="transmembrane region" description="Helical" evidence="10">
    <location>
        <begin position="78"/>
        <end position="101"/>
    </location>
</feature>
<feature type="transmembrane region" description="Helical" evidence="10">
    <location>
        <begin position="139"/>
        <end position="160"/>
    </location>
</feature>
<dbReference type="EMBL" id="CP003004">
    <property type="protein sequence ID" value="AEO57877.1"/>
    <property type="molecule type" value="Genomic_DNA"/>
</dbReference>
<name>G2QBD4_THET4</name>
<evidence type="ECO:0000256" key="1">
    <source>
        <dbReference type="ARBA" id="ARBA00002598"/>
    </source>
</evidence>
<reference evidence="11 12" key="1">
    <citation type="journal article" date="2011" name="Nat. Biotechnol.">
        <title>Comparative genomic analysis of the thermophilic biomass-degrading fungi Myceliophthora thermophila and Thielavia terrestris.</title>
        <authorList>
            <person name="Berka R.M."/>
            <person name="Grigoriev I.V."/>
            <person name="Otillar R."/>
            <person name="Salamov A."/>
            <person name="Grimwood J."/>
            <person name="Reid I."/>
            <person name="Ishmael N."/>
            <person name="John T."/>
            <person name="Darmond C."/>
            <person name="Moisan M.-C."/>
            <person name="Henrissat B."/>
            <person name="Coutinho P.M."/>
            <person name="Lombard V."/>
            <person name="Natvig D.O."/>
            <person name="Lindquist E."/>
            <person name="Schmutz J."/>
            <person name="Lucas S."/>
            <person name="Harris P."/>
            <person name="Powlowski J."/>
            <person name="Bellemare A."/>
            <person name="Taylor D."/>
            <person name="Butler G."/>
            <person name="de Vries R.P."/>
            <person name="Allijn I.E."/>
            <person name="van den Brink J."/>
            <person name="Ushinsky S."/>
            <person name="Storms R."/>
            <person name="Powell A.J."/>
            <person name="Paulsen I.T."/>
            <person name="Elbourne L.D.H."/>
            <person name="Baker S.E."/>
            <person name="Magnuson J."/>
            <person name="LaBoissiere S."/>
            <person name="Clutterbuck A.J."/>
            <person name="Martinez D."/>
            <person name="Wogulis M."/>
            <person name="de Leon A.L."/>
            <person name="Rey M.W."/>
            <person name="Tsang A."/>
        </authorList>
    </citation>
    <scope>NUCLEOTIDE SEQUENCE [LARGE SCALE GENOMIC DNA]</scope>
    <source>
        <strain evidence="12">ATCC 42464 / BCRC 31852 / DSM 1799</strain>
    </source>
</reference>
<evidence type="ECO:0000256" key="9">
    <source>
        <dbReference type="SAM" id="MobiDB-lite"/>
    </source>
</evidence>
<dbReference type="Proteomes" id="UP000007322">
    <property type="component" value="Chromosome 3"/>
</dbReference>
<dbReference type="OrthoDB" id="409792at2759"/>
<evidence type="ECO:0000256" key="4">
    <source>
        <dbReference type="ARBA" id="ARBA00022692"/>
    </source>
</evidence>
<evidence type="ECO:0000313" key="12">
    <source>
        <dbReference type="Proteomes" id="UP000007322"/>
    </source>
</evidence>
<feature type="transmembrane region" description="Helical" evidence="10">
    <location>
        <begin position="195"/>
        <end position="221"/>
    </location>
</feature>
<feature type="transmembrane region" description="Helical" evidence="10">
    <location>
        <begin position="52"/>
        <end position="72"/>
    </location>
</feature>
<keyword evidence="3" id="KW-1003">Cell membrane</keyword>
<sequence length="403" mass="42192">MEQSHDSGTVPPSLEAHHESPVPPTSEVENGPDSDRNLSETQTSPSRLLTQLYTVSYLILFSILGTLARLGIQALTAYAGTPVIFTSIWPNFAGSLLMGFLSEDYMLFREVHSAFNPTPNNGETSAGAEKPQAALKKTIPIYIGLATGFCGSLTSFSAFMHDTFLALSNDLPSTSSSSSQEQPLAPPPRSGGHTFLALLAVPIVTVSLSLSALYLGAHLAAALAPFTPAIPRALVHRLLDRLALLLGWGCWLGAVLLSALPPRGRADWRGKVTLSLVFAPLGCLARFYASLWLNGRVPAFPLGTFAVNVAGTGVLALAWDLAHSGAAGAGAGLAIGCQVLVGIQDGFCGCLTTVSTWVGELAAMRRKHAYIYGGTTVLGGIAVVVAVMGGLRWSGAYEEGACQ</sequence>
<keyword evidence="4 10" id="KW-0812">Transmembrane</keyword>
<protein>
    <submittedName>
        <fullName evidence="11">Uncharacterized protein</fullName>
    </submittedName>
</protein>
<feature type="transmembrane region" description="Helical" evidence="10">
    <location>
        <begin position="370"/>
        <end position="391"/>
    </location>
</feature>
<keyword evidence="5 10" id="KW-1133">Transmembrane helix</keyword>
<evidence type="ECO:0000256" key="8">
    <source>
        <dbReference type="ARBA" id="ARBA00035585"/>
    </source>
</evidence>
<feature type="region of interest" description="Disordered" evidence="9">
    <location>
        <begin position="1"/>
        <end position="43"/>
    </location>
</feature>
<comment type="subcellular location">
    <subcellularLocation>
        <location evidence="2">Cell membrane</location>
        <topology evidence="2">Multi-pass membrane protein</topology>
    </subcellularLocation>
</comment>
<organism evidence="11 12">
    <name type="scientific">Thermothelomyces thermophilus (strain ATCC 42464 / BCRC 31852 / DSM 1799)</name>
    <name type="common">Sporotrichum thermophile</name>
    <dbReference type="NCBI Taxonomy" id="573729"/>
    <lineage>
        <taxon>Eukaryota</taxon>
        <taxon>Fungi</taxon>
        <taxon>Dikarya</taxon>
        <taxon>Ascomycota</taxon>
        <taxon>Pezizomycotina</taxon>
        <taxon>Sordariomycetes</taxon>
        <taxon>Sordariomycetidae</taxon>
        <taxon>Sordariales</taxon>
        <taxon>Chaetomiaceae</taxon>
        <taxon>Thermothelomyces</taxon>
    </lineage>
</organism>
<dbReference type="PANTHER" id="PTHR28259">
    <property type="entry name" value="FLUORIDE EXPORT PROTEIN 1-RELATED"/>
    <property type="match status" value="1"/>
</dbReference>
<dbReference type="OMA" id="CYDLQHV"/>
<dbReference type="Pfam" id="PF02537">
    <property type="entry name" value="CRCB"/>
    <property type="match status" value="2"/>
</dbReference>
<gene>
    <name evidence="11" type="ORF">MYCTH_2304596</name>
</gene>
<comment type="similarity">
    <text evidence="7">Belongs to the fluoride channel Fluc/FEX (TC 1.A.43) family.</text>
</comment>
<evidence type="ECO:0000256" key="10">
    <source>
        <dbReference type="SAM" id="Phobius"/>
    </source>
</evidence>
<dbReference type="GO" id="GO:0005886">
    <property type="term" value="C:plasma membrane"/>
    <property type="evidence" value="ECO:0007669"/>
    <property type="project" value="UniProtKB-SubCell"/>
</dbReference>
<dbReference type="eggNOG" id="ENOG502QT5F">
    <property type="taxonomic scope" value="Eukaryota"/>
</dbReference>
<feature type="transmembrane region" description="Helical" evidence="10">
    <location>
        <begin position="272"/>
        <end position="293"/>
    </location>
</feature>
<evidence type="ECO:0000256" key="3">
    <source>
        <dbReference type="ARBA" id="ARBA00022475"/>
    </source>
</evidence>